<protein>
    <submittedName>
        <fullName evidence="1">Uncharacterized protein</fullName>
    </submittedName>
</protein>
<evidence type="ECO:0000313" key="1">
    <source>
        <dbReference type="EMBL" id="PKU40042.1"/>
    </source>
</evidence>
<evidence type="ECO:0000313" key="2">
    <source>
        <dbReference type="Proteomes" id="UP000233556"/>
    </source>
</evidence>
<organism evidence="1 2">
    <name type="scientific">Limosa lapponica baueri</name>
    <dbReference type="NCBI Taxonomy" id="1758121"/>
    <lineage>
        <taxon>Eukaryota</taxon>
        <taxon>Metazoa</taxon>
        <taxon>Chordata</taxon>
        <taxon>Craniata</taxon>
        <taxon>Vertebrata</taxon>
        <taxon>Euteleostomi</taxon>
        <taxon>Archelosauria</taxon>
        <taxon>Archosauria</taxon>
        <taxon>Dinosauria</taxon>
        <taxon>Saurischia</taxon>
        <taxon>Theropoda</taxon>
        <taxon>Coelurosauria</taxon>
        <taxon>Aves</taxon>
        <taxon>Neognathae</taxon>
        <taxon>Neoaves</taxon>
        <taxon>Charadriiformes</taxon>
        <taxon>Scolopacidae</taxon>
        <taxon>Limosa</taxon>
    </lineage>
</organism>
<name>A0A2I0U1Z2_LIMLA</name>
<gene>
    <name evidence="1" type="ORF">llap_9652</name>
</gene>
<dbReference type="AlphaFoldDB" id="A0A2I0U1Z2"/>
<dbReference type="EMBL" id="KZ506351">
    <property type="protein sequence ID" value="PKU40042.1"/>
    <property type="molecule type" value="Genomic_DNA"/>
</dbReference>
<dbReference type="Proteomes" id="UP000233556">
    <property type="component" value="Unassembled WGS sequence"/>
</dbReference>
<proteinExistence type="predicted"/>
<sequence length="184" mass="20634">MKAPPPPPILCVAQSPDRLDSPALHFGLSEVCLTFMNCKASLDLFQYTALYQQSRRVKEEYPTALPSKGKRMKAPPPPPILCVAQSPDRLDSPALHFGLSEVCLTFMNCKASLDLFQYTALYQQSRRVKEERRMKLSSPPRLPSQPQCINPYLPCYQQPTGINSLKACGDESIIAINNIQMQHL</sequence>
<reference evidence="2" key="2">
    <citation type="submission" date="2017-12" db="EMBL/GenBank/DDBJ databases">
        <title>Genome sequence of the Bar-tailed Godwit (Limosa lapponica baueri).</title>
        <authorList>
            <person name="Lima N.C.B."/>
            <person name="Parody-Merino A.M."/>
            <person name="Battley P.F."/>
            <person name="Fidler A.E."/>
            <person name="Prosdocimi F."/>
        </authorList>
    </citation>
    <scope>NUCLEOTIDE SEQUENCE [LARGE SCALE GENOMIC DNA]</scope>
</reference>
<reference evidence="2" key="1">
    <citation type="submission" date="2017-11" db="EMBL/GenBank/DDBJ databases">
        <authorList>
            <person name="Lima N.C."/>
            <person name="Parody-Merino A.M."/>
            <person name="Battley P.F."/>
            <person name="Fidler A.E."/>
            <person name="Prosdocimi F."/>
        </authorList>
    </citation>
    <scope>NUCLEOTIDE SEQUENCE [LARGE SCALE GENOMIC DNA]</scope>
</reference>
<keyword evidence="2" id="KW-1185">Reference proteome</keyword>
<accession>A0A2I0U1Z2</accession>